<feature type="compositionally biased region" description="Basic and acidic residues" evidence="1">
    <location>
        <begin position="349"/>
        <end position="358"/>
    </location>
</feature>
<gene>
    <name evidence="2" type="ORF">C8Q69DRAFT_440208</name>
</gene>
<dbReference type="InterPro" id="IPR018809">
    <property type="entry name" value="DUF2406"/>
</dbReference>
<accession>A0A443I4T9</accession>
<keyword evidence="3" id="KW-1185">Reference proteome</keyword>
<dbReference type="EMBL" id="RCNU01000001">
    <property type="protein sequence ID" value="RWQ99100.1"/>
    <property type="molecule type" value="Genomic_DNA"/>
</dbReference>
<dbReference type="AlphaFoldDB" id="A0A443I4T9"/>
<feature type="compositionally biased region" description="Basic residues" evidence="1">
    <location>
        <begin position="359"/>
        <end position="369"/>
    </location>
</feature>
<feature type="region of interest" description="Disordered" evidence="1">
    <location>
        <begin position="236"/>
        <end position="369"/>
    </location>
</feature>
<feature type="region of interest" description="Disordered" evidence="1">
    <location>
        <begin position="1"/>
        <end position="46"/>
    </location>
</feature>
<name>A0A443I4T9_BYSSP</name>
<feature type="region of interest" description="Disordered" evidence="1">
    <location>
        <begin position="179"/>
        <end position="207"/>
    </location>
</feature>
<evidence type="ECO:0000256" key="1">
    <source>
        <dbReference type="SAM" id="MobiDB-lite"/>
    </source>
</evidence>
<dbReference type="PANTHER" id="PTHR28186:SF1">
    <property type="entry name" value="MEIOTICALLY UP-REGULATED GENE 9 PROTEIN"/>
    <property type="match status" value="1"/>
</dbReference>
<evidence type="ECO:0008006" key="4">
    <source>
        <dbReference type="Google" id="ProtNLM"/>
    </source>
</evidence>
<sequence length="369" mass="39868">MAAARPEAGKRGRVLSFHSNKSEKTHRSSGSGHKISLSESHDEKASRLLHTKADPTLAMQEAQPAMVAALEKSNLASLREVPHKDQYGNIITEPDISNPTRYRFERPLDTIRSFEAAVEGSWNSRRMSTASNARTEEPSPGGVSRRGSYFGPTGGNGSNRYSEGGNYWSRASMSRPDSVVDNYGGAGPNQPYSPHYPYSNHYGGRPRQRYSERMYSDYGNGAPNVYAQQGYQRSYDNVTAGSGSNSASDQWGNSTDPSSVNSSMDRLQQAQQTKPAPDNYGLNGSGPGPQNFRMSLKENQSGPVPPPHGVPSGSGDQKAATGAVSTDPNNGGPVGGTPVTRAASKLLRKNTDASDTKRKSWFKKRFSKS</sequence>
<protein>
    <recommendedName>
        <fullName evidence="4">DUF2406 domain protein</fullName>
    </recommendedName>
</protein>
<reference evidence="2 3" key="1">
    <citation type="journal article" date="2018" name="Front. Microbiol.">
        <title>Genomic and genetic insights into a cosmopolitan fungus, Paecilomyces variotii (Eurotiales).</title>
        <authorList>
            <person name="Urquhart A.S."/>
            <person name="Mondo S.J."/>
            <person name="Makela M.R."/>
            <person name="Hane J.K."/>
            <person name="Wiebenga A."/>
            <person name="He G."/>
            <person name="Mihaltcheva S."/>
            <person name="Pangilinan J."/>
            <person name="Lipzen A."/>
            <person name="Barry K."/>
            <person name="de Vries R.P."/>
            <person name="Grigoriev I.V."/>
            <person name="Idnurm A."/>
        </authorList>
    </citation>
    <scope>NUCLEOTIDE SEQUENCE [LARGE SCALE GENOMIC DNA]</scope>
    <source>
        <strain evidence="2 3">CBS 101075</strain>
    </source>
</reference>
<dbReference type="Proteomes" id="UP000283841">
    <property type="component" value="Unassembled WGS sequence"/>
</dbReference>
<feature type="compositionally biased region" description="Low complexity" evidence="1">
    <location>
        <begin position="328"/>
        <end position="340"/>
    </location>
</feature>
<organism evidence="2 3">
    <name type="scientific">Byssochlamys spectabilis</name>
    <name type="common">Paecilomyces variotii</name>
    <dbReference type="NCBI Taxonomy" id="264951"/>
    <lineage>
        <taxon>Eukaryota</taxon>
        <taxon>Fungi</taxon>
        <taxon>Dikarya</taxon>
        <taxon>Ascomycota</taxon>
        <taxon>Pezizomycotina</taxon>
        <taxon>Eurotiomycetes</taxon>
        <taxon>Eurotiomycetidae</taxon>
        <taxon>Eurotiales</taxon>
        <taxon>Thermoascaceae</taxon>
        <taxon>Paecilomyces</taxon>
    </lineage>
</organism>
<dbReference type="PANTHER" id="PTHR28186">
    <property type="entry name" value="MEIOTICALLY UP-REGULATED GENE 9 PROTEIN"/>
    <property type="match status" value="1"/>
</dbReference>
<dbReference type="GeneID" id="39597904"/>
<proteinExistence type="predicted"/>
<evidence type="ECO:0000313" key="2">
    <source>
        <dbReference type="EMBL" id="RWQ99100.1"/>
    </source>
</evidence>
<feature type="compositionally biased region" description="Low complexity" evidence="1">
    <location>
        <begin position="188"/>
        <end position="202"/>
    </location>
</feature>
<dbReference type="VEuPathDB" id="FungiDB:C8Q69DRAFT_440208"/>
<feature type="region of interest" description="Disordered" evidence="1">
    <location>
        <begin position="125"/>
        <end position="162"/>
    </location>
</feature>
<evidence type="ECO:0000313" key="3">
    <source>
        <dbReference type="Proteomes" id="UP000283841"/>
    </source>
</evidence>
<dbReference type="Pfam" id="PF10295">
    <property type="entry name" value="DUF2406"/>
    <property type="match status" value="1"/>
</dbReference>
<feature type="compositionally biased region" description="Polar residues" evidence="1">
    <location>
        <begin position="236"/>
        <end position="274"/>
    </location>
</feature>
<dbReference type="RefSeq" id="XP_028488745.1">
    <property type="nucleotide sequence ID" value="XM_028628627.1"/>
</dbReference>
<comment type="caution">
    <text evidence="2">The sequence shown here is derived from an EMBL/GenBank/DDBJ whole genome shotgun (WGS) entry which is preliminary data.</text>
</comment>